<dbReference type="PANTHER" id="PTHR12176">
    <property type="entry name" value="SAM-DEPENDENT METHYLTRANSFERASE SUPERFAMILY PROTEIN"/>
    <property type="match status" value="1"/>
</dbReference>
<dbReference type="OrthoDB" id="411785at2759"/>
<evidence type="ECO:0000259" key="5">
    <source>
        <dbReference type="Pfam" id="PF08241"/>
    </source>
</evidence>
<feature type="domain" description="Methyltransferase type 11" evidence="5">
    <location>
        <begin position="50"/>
        <end position="150"/>
    </location>
</feature>
<organism evidence="6 7">
    <name type="scientific">Kipferlia bialata</name>
    <dbReference type="NCBI Taxonomy" id="797122"/>
    <lineage>
        <taxon>Eukaryota</taxon>
        <taxon>Metamonada</taxon>
        <taxon>Carpediemonas-like organisms</taxon>
        <taxon>Kipferlia</taxon>
    </lineage>
</organism>
<dbReference type="Pfam" id="PF08241">
    <property type="entry name" value="Methyltransf_11"/>
    <property type="match status" value="1"/>
</dbReference>
<evidence type="ECO:0000256" key="3">
    <source>
        <dbReference type="ARBA" id="ARBA00022679"/>
    </source>
</evidence>
<keyword evidence="3" id="KW-0808">Transferase</keyword>
<dbReference type="InterPro" id="IPR029063">
    <property type="entry name" value="SAM-dependent_MTases_sf"/>
</dbReference>
<evidence type="ECO:0000313" key="6">
    <source>
        <dbReference type="EMBL" id="GIQ80155.1"/>
    </source>
</evidence>
<evidence type="ECO:0000313" key="7">
    <source>
        <dbReference type="Proteomes" id="UP000265618"/>
    </source>
</evidence>
<dbReference type="SUPFAM" id="SSF53335">
    <property type="entry name" value="S-adenosyl-L-methionine-dependent methyltransferases"/>
    <property type="match status" value="1"/>
</dbReference>
<name>A0A9K3CPV7_9EUKA</name>
<dbReference type="PANTHER" id="PTHR12176:SF79">
    <property type="entry name" value="METHYLTRANSFERASE TYPE 11 DOMAIN-CONTAINING PROTEIN"/>
    <property type="match status" value="1"/>
</dbReference>
<dbReference type="InterPro" id="IPR051419">
    <property type="entry name" value="Lys/N-term_MeTrsfase_sf"/>
</dbReference>
<dbReference type="EMBL" id="BDIP01000114">
    <property type="protein sequence ID" value="GIQ80155.1"/>
    <property type="molecule type" value="Genomic_DNA"/>
</dbReference>
<dbReference type="GO" id="GO:0008757">
    <property type="term" value="F:S-adenosylmethionine-dependent methyltransferase activity"/>
    <property type="evidence" value="ECO:0007669"/>
    <property type="project" value="InterPro"/>
</dbReference>
<dbReference type="GO" id="GO:0032259">
    <property type="term" value="P:methylation"/>
    <property type="evidence" value="ECO:0007669"/>
    <property type="project" value="UniProtKB-KW"/>
</dbReference>
<dbReference type="CDD" id="cd02440">
    <property type="entry name" value="AdoMet_MTases"/>
    <property type="match status" value="1"/>
</dbReference>
<proteinExistence type="inferred from homology"/>
<comment type="caution">
    <text evidence="6">The sequence shown here is derived from an EMBL/GenBank/DDBJ whole genome shotgun (WGS) entry which is preliminary data.</text>
</comment>
<dbReference type="Gene3D" id="3.40.50.150">
    <property type="entry name" value="Vaccinia Virus protein VP39"/>
    <property type="match status" value="1"/>
</dbReference>
<comment type="similarity">
    <text evidence="1">Belongs to the methyltransferase superfamily.</text>
</comment>
<protein>
    <recommendedName>
        <fullName evidence="5">Methyltransferase type 11 domain-containing protein</fullName>
    </recommendedName>
</protein>
<keyword evidence="2" id="KW-0489">Methyltransferase</keyword>
<gene>
    <name evidence="6" type="ORF">KIPB_000907</name>
</gene>
<reference evidence="6 7" key="1">
    <citation type="journal article" date="2018" name="PLoS ONE">
        <title>The draft genome of Kipferlia bialata reveals reductive genome evolution in fornicate parasites.</title>
        <authorList>
            <person name="Tanifuji G."/>
            <person name="Takabayashi S."/>
            <person name="Kume K."/>
            <person name="Takagi M."/>
            <person name="Nakayama T."/>
            <person name="Kamikawa R."/>
            <person name="Inagaki Y."/>
            <person name="Hashimoto T."/>
        </authorList>
    </citation>
    <scope>NUCLEOTIDE SEQUENCE [LARGE SCALE GENOMIC DNA]</scope>
    <source>
        <strain evidence="6">NY0173</strain>
    </source>
</reference>
<evidence type="ECO:0000256" key="1">
    <source>
        <dbReference type="ARBA" id="ARBA00008361"/>
    </source>
</evidence>
<keyword evidence="7" id="KW-1185">Reference proteome</keyword>
<dbReference type="Proteomes" id="UP000265618">
    <property type="component" value="Unassembled WGS sequence"/>
</dbReference>
<evidence type="ECO:0000256" key="2">
    <source>
        <dbReference type="ARBA" id="ARBA00022603"/>
    </source>
</evidence>
<dbReference type="InterPro" id="IPR013216">
    <property type="entry name" value="Methyltransf_11"/>
</dbReference>
<sequence length="266" mass="29818">MTDSQNYAEKSYWAARYAQRPSMFDFYVRYENFRHLVEPHLAGSVRVLLPGSGTSRLPIQLHDDGFENVVALDYVPLCRQIMAPEMEARPSMQYLTMDVTLLDFESESFDVIVDKALLDTLLCGFDNLSAVQRYLREAHRVLREAGVLVIVSHSGEDTRLPVFDSVALSWDVTHTTIPKPLVDVSFSQAMTPAEEASDDNDMIAEDIDEETLAALLEEVETKAAEEAKKAKKAKKSKEGKGASKKSHKSSKKGEKGEKKSKKKSKK</sequence>
<dbReference type="AlphaFoldDB" id="A0A9K3CPV7"/>
<evidence type="ECO:0000256" key="4">
    <source>
        <dbReference type="SAM" id="MobiDB-lite"/>
    </source>
</evidence>
<feature type="region of interest" description="Disordered" evidence="4">
    <location>
        <begin position="223"/>
        <end position="266"/>
    </location>
</feature>
<accession>A0A9K3CPV7</accession>